<dbReference type="InterPro" id="IPR007315">
    <property type="entry name" value="PIG-V/Gpi18"/>
</dbReference>
<evidence type="ECO:0000256" key="10">
    <source>
        <dbReference type="ARBA" id="ARBA00023136"/>
    </source>
</evidence>
<dbReference type="Proteomes" id="UP000593574">
    <property type="component" value="Unassembled WGS sequence"/>
</dbReference>
<comment type="subcellular location">
    <subcellularLocation>
        <location evidence="1 11">Endoplasmic reticulum membrane</location>
        <topology evidence="1 11">Multi-pass membrane protein</topology>
    </subcellularLocation>
</comment>
<evidence type="ECO:0000256" key="6">
    <source>
        <dbReference type="ARBA" id="ARBA00022679"/>
    </source>
</evidence>
<keyword evidence="7 11" id="KW-0812">Transmembrane</keyword>
<keyword evidence="5 11" id="KW-0328">Glycosyltransferase</keyword>
<keyword evidence="9 11" id="KW-1133">Transmembrane helix</keyword>
<dbReference type="EMBL" id="JABEZV010448888">
    <property type="protein sequence ID" value="MBA0731188.1"/>
    <property type="molecule type" value="Genomic_DNA"/>
</dbReference>
<comment type="caution">
    <text evidence="11">Lacks conserved residue(s) required for the propagation of feature annotation.</text>
</comment>
<proteinExistence type="inferred from homology"/>
<dbReference type="GO" id="GO:0005789">
    <property type="term" value="C:endoplasmic reticulum membrane"/>
    <property type="evidence" value="ECO:0007669"/>
    <property type="project" value="UniProtKB-SubCell"/>
</dbReference>
<evidence type="ECO:0000256" key="3">
    <source>
        <dbReference type="ARBA" id="ARBA00008698"/>
    </source>
</evidence>
<keyword evidence="10 11" id="KW-0472">Membrane</keyword>
<dbReference type="GO" id="GO:0004376">
    <property type="term" value="F:GPI mannosyltransferase activity"/>
    <property type="evidence" value="ECO:0007669"/>
    <property type="project" value="InterPro"/>
</dbReference>
<evidence type="ECO:0000256" key="8">
    <source>
        <dbReference type="ARBA" id="ARBA00022824"/>
    </source>
</evidence>
<evidence type="ECO:0000256" key="4">
    <source>
        <dbReference type="ARBA" id="ARBA00022502"/>
    </source>
</evidence>
<keyword evidence="4 11" id="KW-0337">GPI-anchor biosynthesis</keyword>
<keyword evidence="13" id="KW-1185">Reference proteome</keyword>
<evidence type="ECO:0000256" key="1">
    <source>
        <dbReference type="ARBA" id="ARBA00004477"/>
    </source>
</evidence>
<evidence type="ECO:0000256" key="11">
    <source>
        <dbReference type="RuleBase" id="RU363112"/>
    </source>
</evidence>
<keyword evidence="8 11" id="KW-0256">Endoplasmic reticulum</keyword>
<sequence>LSVIILKDPTAALQASVLFCFNPASIFYSSIYSESLYALFSVGGCYYLVSRANNIAVLWLALSGFARSNGVLNAGYFGFQAMHQAYDAFYLKKRAFVSFSFS</sequence>
<evidence type="ECO:0000256" key="9">
    <source>
        <dbReference type="ARBA" id="ARBA00022989"/>
    </source>
</evidence>
<evidence type="ECO:0000256" key="2">
    <source>
        <dbReference type="ARBA" id="ARBA00004687"/>
    </source>
</evidence>
<evidence type="ECO:0000313" key="13">
    <source>
        <dbReference type="Proteomes" id="UP000593574"/>
    </source>
</evidence>
<dbReference type="GO" id="GO:0031501">
    <property type="term" value="C:mannosyltransferase complex"/>
    <property type="evidence" value="ECO:0007669"/>
    <property type="project" value="TreeGrafter"/>
</dbReference>
<dbReference type="UniPathway" id="UPA00196"/>
<dbReference type="GO" id="GO:0006506">
    <property type="term" value="P:GPI anchor biosynthetic process"/>
    <property type="evidence" value="ECO:0007669"/>
    <property type="project" value="UniProtKB-UniPathway"/>
</dbReference>
<dbReference type="EC" id="2.4.1.-" evidence="11"/>
<name>A0A7J9B4H3_9ROSI</name>
<protein>
    <recommendedName>
        <fullName evidence="11">GPI mannosyltransferase 2</fullName>
        <ecNumber evidence="11">2.4.1.-</ecNumber>
    </recommendedName>
</protein>
<dbReference type="GO" id="GO:0000009">
    <property type="term" value="F:alpha-1,6-mannosyltransferase activity"/>
    <property type="evidence" value="ECO:0007669"/>
    <property type="project" value="InterPro"/>
</dbReference>
<dbReference type="PANTHER" id="PTHR12468:SF2">
    <property type="entry name" value="GPI MANNOSYLTRANSFERASE 2"/>
    <property type="match status" value="1"/>
</dbReference>
<evidence type="ECO:0000313" key="12">
    <source>
        <dbReference type="EMBL" id="MBA0731188.1"/>
    </source>
</evidence>
<accession>A0A7J9B4H3</accession>
<dbReference type="Pfam" id="PF04188">
    <property type="entry name" value="Mannosyl_trans2"/>
    <property type="match status" value="1"/>
</dbReference>
<feature type="transmembrane region" description="Helical" evidence="11">
    <location>
        <begin position="37"/>
        <end position="62"/>
    </location>
</feature>
<comment type="function">
    <text evidence="11">Mannosyltransferase involved in glycosylphosphatidylinositol-anchor biosynthesis.</text>
</comment>
<comment type="pathway">
    <text evidence="2 11">Glycolipid biosynthesis; glycosylphosphatidylinositol-anchor biosynthesis.</text>
</comment>
<evidence type="ECO:0000256" key="7">
    <source>
        <dbReference type="ARBA" id="ARBA00022692"/>
    </source>
</evidence>
<comment type="caution">
    <text evidence="12">The sequence shown here is derived from an EMBL/GenBank/DDBJ whole genome shotgun (WGS) entry which is preliminary data.</text>
</comment>
<dbReference type="AlphaFoldDB" id="A0A7J9B4H3"/>
<keyword evidence="6 11" id="KW-0808">Transferase</keyword>
<evidence type="ECO:0000256" key="5">
    <source>
        <dbReference type="ARBA" id="ARBA00022676"/>
    </source>
</evidence>
<feature type="non-terminal residue" evidence="12">
    <location>
        <position position="1"/>
    </location>
</feature>
<dbReference type="PANTHER" id="PTHR12468">
    <property type="entry name" value="GPI MANNOSYLTRANSFERASE 2"/>
    <property type="match status" value="1"/>
</dbReference>
<reference evidence="12 13" key="1">
    <citation type="journal article" date="2019" name="Genome Biol. Evol.">
        <title>Insights into the evolution of the New World diploid cottons (Gossypium, subgenus Houzingenia) based on genome sequencing.</title>
        <authorList>
            <person name="Grover C.E."/>
            <person name="Arick M.A. 2nd"/>
            <person name="Thrash A."/>
            <person name="Conover J.L."/>
            <person name="Sanders W.S."/>
            <person name="Peterson D.G."/>
            <person name="Frelichowski J.E."/>
            <person name="Scheffler J.A."/>
            <person name="Scheffler B.E."/>
            <person name="Wendel J.F."/>
        </authorList>
    </citation>
    <scope>NUCLEOTIDE SEQUENCE [LARGE SCALE GENOMIC DNA]</scope>
    <source>
        <strain evidence="12">4</strain>
        <tissue evidence="12">Leaf</tissue>
    </source>
</reference>
<gene>
    <name evidence="12" type="ORF">Golax_004509</name>
</gene>
<comment type="similarity">
    <text evidence="3 11">Belongs to the PIGV family.</text>
</comment>
<organism evidence="12 13">
    <name type="scientific">Gossypium laxum</name>
    <dbReference type="NCBI Taxonomy" id="34288"/>
    <lineage>
        <taxon>Eukaryota</taxon>
        <taxon>Viridiplantae</taxon>
        <taxon>Streptophyta</taxon>
        <taxon>Embryophyta</taxon>
        <taxon>Tracheophyta</taxon>
        <taxon>Spermatophyta</taxon>
        <taxon>Magnoliopsida</taxon>
        <taxon>eudicotyledons</taxon>
        <taxon>Gunneridae</taxon>
        <taxon>Pentapetalae</taxon>
        <taxon>rosids</taxon>
        <taxon>malvids</taxon>
        <taxon>Malvales</taxon>
        <taxon>Malvaceae</taxon>
        <taxon>Malvoideae</taxon>
        <taxon>Gossypium</taxon>
    </lineage>
</organism>